<comment type="caution">
    <text evidence="2">The sequence shown here is derived from an EMBL/GenBank/DDBJ whole genome shotgun (WGS) entry which is preliminary data.</text>
</comment>
<evidence type="ECO:0000256" key="1">
    <source>
        <dbReference type="SAM" id="MobiDB-lite"/>
    </source>
</evidence>
<name>A0A9P7NG21_9HYPO</name>
<evidence type="ECO:0000313" key="2">
    <source>
        <dbReference type="EMBL" id="KAG6016795.1"/>
    </source>
</evidence>
<sequence>MSQKADSPGLADDMRKRTSADSNTQGSSVKHRCPESSPDTTVFIGDLVVATMHLVFPGPKFVHECSE</sequence>
<keyword evidence="3" id="KW-1185">Reference proteome</keyword>
<feature type="region of interest" description="Disordered" evidence="1">
    <location>
        <begin position="1"/>
        <end position="39"/>
    </location>
</feature>
<dbReference type="AlphaFoldDB" id="A0A9P7NG21"/>
<dbReference type="Proteomes" id="UP000748025">
    <property type="component" value="Unassembled WGS sequence"/>
</dbReference>
<reference evidence="2" key="1">
    <citation type="journal article" date="2020" name="bioRxiv">
        <title>Whole genome comparisons of ergot fungi reveals the divergence and evolution of species within the genus Claviceps are the result of varying mechanisms driving genome evolution and host range expansion.</title>
        <authorList>
            <person name="Wyka S.A."/>
            <person name="Mondo S.J."/>
            <person name="Liu M."/>
            <person name="Dettman J."/>
            <person name="Nalam V."/>
            <person name="Broders K.D."/>
        </authorList>
    </citation>
    <scope>NUCLEOTIDE SEQUENCE</scope>
    <source>
        <strain evidence="2">CCC 602</strain>
    </source>
</reference>
<proteinExistence type="predicted"/>
<dbReference type="EMBL" id="SRPW01000216">
    <property type="protein sequence ID" value="KAG6016795.1"/>
    <property type="molecule type" value="Genomic_DNA"/>
</dbReference>
<protein>
    <submittedName>
        <fullName evidence="2">Uncharacterized protein</fullName>
    </submittedName>
</protein>
<dbReference type="OrthoDB" id="10487074at2759"/>
<accession>A0A9P7NG21</accession>
<evidence type="ECO:0000313" key="3">
    <source>
        <dbReference type="Proteomes" id="UP000748025"/>
    </source>
</evidence>
<gene>
    <name evidence="2" type="ORF">E4U43_003083</name>
</gene>
<organism evidence="2 3">
    <name type="scientific">Claviceps pusilla</name>
    <dbReference type="NCBI Taxonomy" id="123648"/>
    <lineage>
        <taxon>Eukaryota</taxon>
        <taxon>Fungi</taxon>
        <taxon>Dikarya</taxon>
        <taxon>Ascomycota</taxon>
        <taxon>Pezizomycotina</taxon>
        <taxon>Sordariomycetes</taxon>
        <taxon>Hypocreomycetidae</taxon>
        <taxon>Hypocreales</taxon>
        <taxon>Clavicipitaceae</taxon>
        <taxon>Claviceps</taxon>
    </lineage>
</organism>